<evidence type="ECO:0000259" key="8">
    <source>
        <dbReference type="Pfam" id="PF14693"/>
    </source>
</evidence>
<keyword evidence="2 5" id="KW-0694">RNA-binding</keyword>
<keyword evidence="4 5" id="KW-0687">Ribonucleoprotein</keyword>
<keyword evidence="1 5" id="KW-0699">rRNA-binding</keyword>
<evidence type="ECO:0000313" key="9">
    <source>
        <dbReference type="EMBL" id="MBD2183462.1"/>
    </source>
</evidence>
<keyword evidence="3 5" id="KW-0689">Ribosomal protein</keyword>
<dbReference type="NCBIfam" id="TIGR00731">
    <property type="entry name" value="bL25_bact_ctc"/>
    <property type="match status" value="1"/>
</dbReference>
<evidence type="ECO:0000256" key="6">
    <source>
        <dbReference type="SAM" id="MobiDB-lite"/>
    </source>
</evidence>
<dbReference type="InterPro" id="IPR011035">
    <property type="entry name" value="Ribosomal_bL25/Gln-tRNA_synth"/>
</dbReference>
<dbReference type="PANTHER" id="PTHR33284:SF1">
    <property type="entry name" value="RIBOSOMAL PROTEIN L25_GLN-TRNA SYNTHETASE, ANTI-CODON-BINDING DOMAIN-CONTAINING PROTEIN"/>
    <property type="match status" value="1"/>
</dbReference>
<dbReference type="SUPFAM" id="SSF50715">
    <property type="entry name" value="Ribosomal protein L25-like"/>
    <property type="match status" value="1"/>
</dbReference>
<dbReference type="InterPro" id="IPR001021">
    <property type="entry name" value="Ribosomal_bL25_long"/>
</dbReference>
<dbReference type="InterPro" id="IPR020930">
    <property type="entry name" value="Ribosomal_uL5_bac-type"/>
</dbReference>
<dbReference type="RefSeq" id="WP_190467822.1">
    <property type="nucleotide sequence ID" value="NZ_JACJPW010000055.1"/>
</dbReference>
<dbReference type="Proteomes" id="UP000641646">
    <property type="component" value="Unassembled WGS sequence"/>
</dbReference>
<dbReference type="Pfam" id="PF01386">
    <property type="entry name" value="Ribosomal_L25p"/>
    <property type="match status" value="1"/>
</dbReference>
<evidence type="ECO:0000256" key="3">
    <source>
        <dbReference type="ARBA" id="ARBA00022980"/>
    </source>
</evidence>
<comment type="function">
    <text evidence="5">This is one of the proteins that binds to the 5S RNA in the ribosome where it forms part of the central protuberance.</text>
</comment>
<evidence type="ECO:0000256" key="1">
    <source>
        <dbReference type="ARBA" id="ARBA00022730"/>
    </source>
</evidence>
<sequence>MELTVECQKRPEQSKPNSLRRNGQIPAVLYGHNGAESVSLTVNAKTVEQLLKKASINNTLINLNVTDLPWSGQTILREVQSHPAKGHIYHVSFFSVAAHGNIEVKVPLHFVGEPKGVKLRGGMLDTAISSLQVKCLPESIPEKIEVDVANLDIGDAIHINELTLPPGVVAVVETNEVIVSVLAQQGGAEGAEAAAV</sequence>
<dbReference type="GO" id="GO:0008097">
    <property type="term" value="F:5S rRNA binding"/>
    <property type="evidence" value="ECO:0007669"/>
    <property type="project" value="InterPro"/>
</dbReference>
<feature type="domain" description="Large ribosomal subunit protein bL25 L25" evidence="7">
    <location>
        <begin position="6"/>
        <end position="93"/>
    </location>
</feature>
<dbReference type="GO" id="GO:0003735">
    <property type="term" value="F:structural constituent of ribosome"/>
    <property type="evidence" value="ECO:0007669"/>
    <property type="project" value="InterPro"/>
</dbReference>
<dbReference type="NCBIfam" id="NF004139">
    <property type="entry name" value="PRK05618.4-2"/>
    <property type="match status" value="1"/>
</dbReference>
<dbReference type="InterPro" id="IPR020056">
    <property type="entry name" value="Rbsml_bL25/Gln-tRNA_synth_N"/>
</dbReference>
<reference evidence="9" key="2">
    <citation type="submission" date="2020-08" db="EMBL/GenBank/DDBJ databases">
        <authorList>
            <person name="Chen M."/>
            <person name="Teng W."/>
            <person name="Zhao L."/>
            <person name="Hu C."/>
            <person name="Zhou Y."/>
            <person name="Han B."/>
            <person name="Song L."/>
            <person name="Shu W."/>
        </authorList>
    </citation>
    <scope>NUCLEOTIDE SEQUENCE</scope>
    <source>
        <strain evidence="9">FACHB-1375</strain>
    </source>
</reference>
<name>A0A926VIS3_9CYAN</name>
<comment type="caution">
    <text evidence="9">The sequence shown here is derived from an EMBL/GenBank/DDBJ whole genome shotgun (WGS) entry which is preliminary data.</text>
</comment>
<reference evidence="9" key="1">
    <citation type="journal article" date="2015" name="ISME J.">
        <title>Draft Genome Sequence of Streptomyces incarnatus NRRL8089, which Produces the Nucleoside Antibiotic Sinefungin.</title>
        <authorList>
            <person name="Oshima K."/>
            <person name="Hattori M."/>
            <person name="Shimizu H."/>
            <person name="Fukuda K."/>
            <person name="Nemoto M."/>
            <person name="Inagaki K."/>
            <person name="Tamura T."/>
        </authorList>
    </citation>
    <scope>NUCLEOTIDE SEQUENCE</scope>
    <source>
        <strain evidence="9">FACHB-1375</strain>
    </source>
</reference>
<evidence type="ECO:0000256" key="4">
    <source>
        <dbReference type="ARBA" id="ARBA00023274"/>
    </source>
</evidence>
<feature type="domain" description="Large ribosomal subunit protein bL25 beta" evidence="8">
    <location>
        <begin position="102"/>
        <end position="184"/>
    </location>
</feature>
<keyword evidence="10" id="KW-1185">Reference proteome</keyword>
<dbReference type="InterPro" id="IPR020057">
    <property type="entry name" value="Ribosomal_bL25_b-dom"/>
</dbReference>
<proteinExistence type="inferred from homology"/>
<evidence type="ECO:0000259" key="7">
    <source>
        <dbReference type="Pfam" id="PF01386"/>
    </source>
</evidence>
<dbReference type="CDD" id="cd00495">
    <property type="entry name" value="Ribosomal_L25_TL5_CTC"/>
    <property type="match status" value="1"/>
</dbReference>
<dbReference type="GO" id="GO:0006412">
    <property type="term" value="P:translation"/>
    <property type="evidence" value="ECO:0007669"/>
    <property type="project" value="UniProtKB-UniRule"/>
</dbReference>
<dbReference type="NCBIfam" id="NF004612">
    <property type="entry name" value="PRK05943.1"/>
    <property type="match status" value="1"/>
</dbReference>
<comment type="similarity">
    <text evidence="5">Belongs to the bacterial ribosomal protein bL25 family. CTC subfamily.</text>
</comment>
<feature type="region of interest" description="Disordered" evidence="6">
    <location>
        <begin position="1"/>
        <end position="22"/>
    </location>
</feature>
<dbReference type="GO" id="GO:0022625">
    <property type="term" value="C:cytosolic large ribosomal subunit"/>
    <property type="evidence" value="ECO:0007669"/>
    <property type="project" value="TreeGrafter"/>
</dbReference>
<evidence type="ECO:0000256" key="5">
    <source>
        <dbReference type="HAMAP-Rule" id="MF_01334"/>
    </source>
</evidence>
<dbReference type="EMBL" id="JACJPW010000055">
    <property type="protein sequence ID" value="MBD2183462.1"/>
    <property type="molecule type" value="Genomic_DNA"/>
</dbReference>
<accession>A0A926VIS3</accession>
<evidence type="ECO:0000313" key="10">
    <source>
        <dbReference type="Proteomes" id="UP000641646"/>
    </source>
</evidence>
<dbReference type="InterPro" id="IPR037121">
    <property type="entry name" value="Ribosomal_bL25_C"/>
</dbReference>
<organism evidence="9 10">
    <name type="scientific">Aerosakkonema funiforme FACHB-1375</name>
    <dbReference type="NCBI Taxonomy" id="2949571"/>
    <lineage>
        <taxon>Bacteria</taxon>
        <taxon>Bacillati</taxon>
        <taxon>Cyanobacteriota</taxon>
        <taxon>Cyanophyceae</taxon>
        <taxon>Oscillatoriophycideae</taxon>
        <taxon>Aerosakkonematales</taxon>
        <taxon>Aerosakkonemataceae</taxon>
        <taxon>Aerosakkonema</taxon>
    </lineage>
</organism>
<dbReference type="PANTHER" id="PTHR33284">
    <property type="entry name" value="RIBOSOMAL PROTEIN L25/GLN-TRNA SYNTHETASE, ANTI-CODON-BINDING DOMAIN-CONTAINING PROTEIN"/>
    <property type="match status" value="1"/>
</dbReference>
<dbReference type="Gene3D" id="2.170.120.20">
    <property type="entry name" value="Ribosomal protein L25, beta domain"/>
    <property type="match status" value="1"/>
</dbReference>
<dbReference type="AlphaFoldDB" id="A0A926VIS3"/>
<dbReference type="Gene3D" id="2.40.240.10">
    <property type="entry name" value="Ribosomal Protein L25, Chain P"/>
    <property type="match status" value="1"/>
</dbReference>
<comment type="subunit">
    <text evidence="5">Part of the 50S ribosomal subunit; part of the 5S rRNA/L5/L18/L25 subcomplex. Contacts the 5S rRNA. Binds to the 5S rRNA independently of L5 and L18.</text>
</comment>
<dbReference type="Pfam" id="PF14693">
    <property type="entry name" value="Ribosomal_TL5_C"/>
    <property type="match status" value="1"/>
</dbReference>
<dbReference type="HAMAP" id="MF_01334">
    <property type="entry name" value="Ribosomal_bL25_CTC"/>
    <property type="match status" value="1"/>
</dbReference>
<gene>
    <name evidence="5" type="primary">rplY</name>
    <name evidence="5" type="synonym">ctc</name>
    <name evidence="9" type="ORF">H6G03_20770</name>
</gene>
<dbReference type="InterPro" id="IPR029751">
    <property type="entry name" value="Ribosomal_L25_dom"/>
</dbReference>
<protein>
    <recommendedName>
        <fullName evidence="5">Large ribosomal subunit protein bL25</fullName>
    </recommendedName>
    <alternativeName>
        <fullName evidence="5">General stress protein CTC</fullName>
    </alternativeName>
</protein>
<evidence type="ECO:0000256" key="2">
    <source>
        <dbReference type="ARBA" id="ARBA00022884"/>
    </source>
</evidence>